<keyword evidence="2" id="KW-1185">Reference proteome</keyword>
<evidence type="ECO:0000313" key="2">
    <source>
        <dbReference type="Proteomes" id="UP000299102"/>
    </source>
</evidence>
<dbReference type="Proteomes" id="UP000299102">
    <property type="component" value="Unassembled WGS sequence"/>
</dbReference>
<organism evidence="1 2">
    <name type="scientific">Eumeta variegata</name>
    <name type="common">Bagworm moth</name>
    <name type="synonym">Eumeta japonica</name>
    <dbReference type="NCBI Taxonomy" id="151549"/>
    <lineage>
        <taxon>Eukaryota</taxon>
        <taxon>Metazoa</taxon>
        <taxon>Ecdysozoa</taxon>
        <taxon>Arthropoda</taxon>
        <taxon>Hexapoda</taxon>
        <taxon>Insecta</taxon>
        <taxon>Pterygota</taxon>
        <taxon>Neoptera</taxon>
        <taxon>Endopterygota</taxon>
        <taxon>Lepidoptera</taxon>
        <taxon>Glossata</taxon>
        <taxon>Ditrysia</taxon>
        <taxon>Tineoidea</taxon>
        <taxon>Psychidae</taxon>
        <taxon>Oiketicinae</taxon>
        <taxon>Eumeta</taxon>
    </lineage>
</organism>
<proteinExistence type="predicted"/>
<dbReference type="EMBL" id="BGZK01000172">
    <property type="protein sequence ID" value="GBP25822.1"/>
    <property type="molecule type" value="Genomic_DNA"/>
</dbReference>
<protein>
    <submittedName>
        <fullName evidence="1">Uncharacterized protein</fullName>
    </submittedName>
</protein>
<dbReference type="AlphaFoldDB" id="A0A4C1UIM2"/>
<gene>
    <name evidence="1" type="ORF">EVAR_94842_1</name>
</gene>
<name>A0A4C1UIM2_EUMVA</name>
<reference evidence="1 2" key="1">
    <citation type="journal article" date="2019" name="Commun. Biol.">
        <title>The bagworm genome reveals a unique fibroin gene that provides high tensile strength.</title>
        <authorList>
            <person name="Kono N."/>
            <person name="Nakamura H."/>
            <person name="Ohtoshi R."/>
            <person name="Tomita M."/>
            <person name="Numata K."/>
            <person name="Arakawa K."/>
        </authorList>
    </citation>
    <scope>NUCLEOTIDE SEQUENCE [LARGE SCALE GENOMIC DNA]</scope>
</reference>
<sequence>MAVSISFSDLQRSSRVSLTLYNFGCIKKSHFYLKRNCENIFYNSLRPISRSAGGDDARRVGTRGCAIESRDRGYKIRQKTVVVKIGAHQGPLAADRSRIMRRRPS</sequence>
<evidence type="ECO:0000313" key="1">
    <source>
        <dbReference type="EMBL" id="GBP25822.1"/>
    </source>
</evidence>
<accession>A0A4C1UIM2</accession>
<comment type="caution">
    <text evidence="1">The sequence shown here is derived from an EMBL/GenBank/DDBJ whole genome shotgun (WGS) entry which is preliminary data.</text>
</comment>